<dbReference type="AlphaFoldDB" id="A0A1G7RGX4"/>
<keyword evidence="2" id="KW-1185">Reference proteome</keyword>
<name>A0A1G7RGX4_9EURY</name>
<dbReference type="EMBL" id="FNBK01000015">
    <property type="protein sequence ID" value="SDG09389.1"/>
    <property type="molecule type" value="Genomic_DNA"/>
</dbReference>
<dbReference type="STRING" id="660518.SAMN05216218_1159"/>
<dbReference type="Proteomes" id="UP000199076">
    <property type="component" value="Unassembled WGS sequence"/>
</dbReference>
<dbReference type="OrthoDB" id="376052at2157"/>
<organism evidence="1 2">
    <name type="scientific">Halorientalis regularis</name>
    <dbReference type="NCBI Taxonomy" id="660518"/>
    <lineage>
        <taxon>Archaea</taxon>
        <taxon>Methanobacteriati</taxon>
        <taxon>Methanobacteriota</taxon>
        <taxon>Stenosarchaea group</taxon>
        <taxon>Halobacteria</taxon>
        <taxon>Halobacteriales</taxon>
        <taxon>Haloarculaceae</taxon>
        <taxon>Halorientalis</taxon>
    </lineage>
</organism>
<gene>
    <name evidence="1" type="ORF">SAMN05216218_1159</name>
</gene>
<accession>A0A1G7RGX4</accession>
<evidence type="ECO:0000313" key="1">
    <source>
        <dbReference type="EMBL" id="SDG09389.1"/>
    </source>
</evidence>
<protein>
    <submittedName>
        <fullName evidence="1">Uncharacterized protein</fullName>
    </submittedName>
</protein>
<sequence>MATGLLFAVVVIGATGALLMAGTATAAGQTTAQNATNQTGGEVITDGLTLVNTSYEPAEDGGNGTLSLTFQADGPQAVTLYDAGAFRNGGQLPSKTKVIEGRHTMEMPVTRQGQFVGVTVVTANTRYAVPHRIGESDSHLFRGDPTWADTQIAGLSGFVGGLLVITGTAVYRVRSEKGEVTRVL</sequence>
<proteinExistence type="predicted"/>
<dbReference type="RefSeq" id="WP_092694411.1">
    <property type="nucleotide sequence ID" value="NZ_FNBK01000015.1"/>
</dbReference>
<reference evidence="2" key="1">
    <citation type="submission" date="2016-10" db="EMBL/GenBank/DDBJ databases">
        <authorList>
            <person name="Varghese N."/>
            <person name="Submissions S."/>
        </authorList>
    </citation>
    <scope>NUCLEOTIDE SEQUENCE [LARGE SCALE GENOMIC DNA]</scope>
    <source>
        <strain evidence="2">IBRC-M 10760</strain>
    </source>
</reference>
<dbReference type="Pfam" id="PF26259">
    <property type="entry name" value="DUF8063"/>
    <property type="match status" value="1"/>
</dbReference>
<evidence type="ECO:0000313" key="2">
    <source>
        <dbReference type="Proteomes" id="UP000199076"/>
    </source>
</evidence>
<dbReference type="InterPro" id="IPR058376">
    <property type="entry name" value="DUF8063"/>
</dbReference>